<keyword evidence="7 8" id="KW-0472">Membrane</keyword>
<organism evidence="10 11">
    <name type="scientific">Colwellia echini</name>
    <dbReference type="NCBI Taxonomy" id="1982103"/>
    <lineage>
        <taxon>Bacteria</taxon>
        <taxon>Pseudomonadati</taxon>
        <taxon>Pseudomonadota</taxon>
        <taxon>Gammaproteobacteria</taxon>
        <taxon>Alteromonadales</taxon>
        <taxon>Colwelliaceae</taxon>
        <taxon>Colwellia</taxon>
    </lineage>
</organism>
<protein>
    <recommendedName>
        <fullName evidence="8">Nitrate/nitrite transporter</fullName>
    </recommendedName>
</protein>
<evidence type="ECO:0000256" key="8">
    <source>
        <dbReference type="RuleBase" id="RU366033"/>
    </source>
</evidence>
<dbReference type="PROSITE" id="PS50850">
    <property type="entry name" value="MFS"/>
    <property type="match status" value="1"/>
</dbReference>
<gene>
    <name evidence="10" type="ORF">CWS31_012655</name>
</gene>
<dbReference type="InterPro" id="IPR011701">
    <property type="entry name" value="MFS"/>
</dbReference>
<evidence type="ECO:0000256" key="6">
    <source>
        <dbReference type="ARBA" id="ARBA00023063"/>
    </source>
</evidence>
<feature type="transmembrane region" description="Helical" evidence="8">
    <location>
        <begin position="426"/>
        <end position="444"/>
    </location>
</feature>
<dbReference type="InterPro" id="IPR004737">
    <property type="entry name" value="NO3_transporter_NarK/NarU-like"/>
</dbReference>
<dbReference type="RefSeq" id="WP_101342621.1">
    <property type="nucleotide sequence ID" value="NZ_PJAI02000015.1"/>
</dbReference>
<dbReference type="InterPro" id="IPR020846">
    <property type="entry name" value="MFS_dom"/>
</dbReference>
<dbReference type="InterPro" id="IPR005829">
    <property type="entry name" value="Sugar_transporter_CS"/>
</dbReference>
<feature type="transmembrane region" description="Helical" evidence="8">
    <location>
        <begin position="366"/>
        <end position="384"/>
    </location>
</feature>
<comment type="similarity">
    <text evidence="2 8">Belongs to the major facilitator superfamily. Nitrate/nitrite porter (TC 2.A.1.8) family.</text>
</comment>
<dbReference type="InterPro" id="IPR044772">
    <property type="entry name" value="NO3_transporter"/>
</dbReference>
<feature type="transmembrane region" description="Helical" evidence="8">
    <location>
        <begin position="148"/>
        <end position="167"/>
    </location>
</feature>
<dbReference type="Gene3D" id="1.20.1250.20">
    <property type="entry name" value="MFS general substrate transporter like domains"/>
    <property type="match status" value="2"/>
</dbReference>
<evidence type="ECO:0000256" key="2">
    <source>
        <dbReference type="ARBA" id="ARBA00008432"/>
    </source>
</evidence>
<evidence type="ECO:0000256" key="1">
    <source>
        <dbReference type="ARBA" id="ARBA00004141"/>
    </source>
</evidence>
<dbReference type="Proteomes" id="UP000815846">
    <property type="component" value="Unassembled WGS sequence"/>
</dbReference>
<proteinExistence type="inferred from homology"/>
<dbReference type="EMBL" id="PJAI02000015">
    <property type="protein sequence ID" value="TYK64972.1"/>
    <property type="molecule type" value="Genomic_DNA"/>
</dbReference>
<evidence type="ECO:0000256" key="4">
    <source>
        <dbReference type="ARBA" id="ARBA00022692"/>
    </source>
</evidence>
<keyword evidence="11" id="KW-1185">Reference proteome</keyword>
<evidence type="ECO:0000256" key="3">
    <source>
        <dbReference type="ARBA" id="ARBA00022448"/>
    </source>
</evidence>
<keyword evidence="6 8" id="KW-0534">Nitrate assimilation</keyword>
<dbReference type="PROSITE" id="PS00216">
    <property type="entry name" value="SUGAR_TRANSPORT_1"/>
    <property type="match status" value="1"/>
</dbReference>
<feature type="transmembrane region" description="Helical" evidence="8">
    <location>
        <begin position="56"/>
        <end position="76"/>
    </location>
</feature>
<dbReference type="SUPFAM" id="SSF103473">
    <property type="entry name" value="MFS general substrate transporter"/>
    <property type="match status" value="1"/>
</dbReference>
<evidence type="ECO:0000259" key="9">
    <source>
        <dbReference type="PROSITE" id="PS50850"/>
    </source>
</evidence>
<comment type="subcellular location">
    <subcellularLocation>
        <location evidence="8">Cell membrane</location>
        <topology evidence="8">Multi-pass membrane protein</topology>
    </subcellularLocation>
    <subcellularLocation>
        <location evidence="1">Membrane</location>
        <topology evidence="1">Multi-pass membrane protein</topology>
    </subcellularLocation>
</comment>
<evidence type="ECO:0000313" key="11">
    <source>
        <dbReference type="Proteomes" id="UP000815846"/>
    </source>
</evidence>
<keyword evidence="5 8" id="KW-1133">Transmembrane helix</keyword>
<sequence length="493" mass="53736">MSSQPGIKLLSFTGKMKTLHLSWMAFFITFMVWFNHAPLLAVIADTLGLSSSEIKTLLILNVALTIPARIIVGMLTDKYGPRLTYAAILGVCSIPCFMFAFAQNFEQAALARFLLGFIGAGFVVGIRMVSEWFPANELGTAEGIYGGWGNFGSAAAAMSLPLVTLYIGSTFGIEDAWRYSIALTGLLSLGFSFIWYTNVTDTPKGSTYFKPKQTGAMEVTSVGDFYLLLIMKLPMYGALGLLTWKLSPQGVSLLSDAMTIIAYVSLVLLFILEVWKTYQVNGHLFTKEVPEIHRYQFKQVAVLNILYFATFGSELAVVSMLPLFFAETFSLDMVYAGMLASLYAFMNLMSRPGGGWLSDKYGRKKTLLILTAGLALGYLAMASINSTWSLPLAVIIVMACSFFVQAGEGAVFAAVPLIKRRLTGQIAGMTGAYGNVGAVVYLTVLSMVSYQTFFLVIAATAVVGFVTLLFMQEPKGSITEIREDGTVELIQVH</sequence>
<feature type="transmembrane region" description="Helical" evidence="8">
    <location>
        <begin position="179"/>
        <end position="196"/>
    </location>
</feature>
<feature type="transmembrane region" description="Helical" evidence="8">
    <location>
        <begin position="251"/>
        <end position="272"/>
    </location>
</feature>
<comment type="caution">
    <text evidence="8">Lacks conserved residue(s) required for the propagation of feature annotation.</text>
</comment>
<dbReference type="NCBIfam" id="TIGR00886">
    <property type="entry name" value="2A0108"/>
    <property type="match status" value="1"/>
</dbReference>
<feature type="transmembrane region" description="Helical" evidence="8">
    <location>
        <begin position="109"/>
        <end position="128"/>
    </location>
</feature>
<evidence type="ECO:0000256" key="5">
    <source>
        <dbReference type="ARBA" id="ARBA00022989"/>
    </source>
</evidence>
<dbReference type="InterPro" id="IPR036259">
    <property type="entry name" value="MFS_trans_sf"/>
</dbReference>
<keyword evidence="8" id="KW-1003">Cell membrane</keyword>
<feature type="transmembrane region" description="Helical" evidence="8">
    <location>
        <begin position="390"/>
        <end position="414"/>
    </location>
</feature>
<feature type="transmembrane region" description="Helical" evidence="8">
    <location>
        <begin position="450"/>
        <end position="471"/>
    </location>
</feature>
<dbReference type="Pfam" id="PF07690">
    <property type="entry name" value="MFS_1"/>
    <property type="match status" value="1"/>
</dbReference>
<keyword evidence="3 8" id="KW-0813">Transport</keyword>
<feature type="transmembrane region" description="Helical" evidence="8">
    <location>
        <begin position="20"/>
        <end position="44"/>
    </location>
</feature>
<accession>A0ABY3MV91</accession>
<feature type="domain" description="Major facilitator superfamily (MFS) profile" evidence="9">
    <location>
        <begin position="18"/>
        <end position="476"/>
    </location>
</feature>
<keyword evidence="4 8" id="KW-0812">Transmembrane</keyword>
<dbReference type="PANTHER" id="PTHR23515">
    <property type="entry name" value="HIGH-AFFINITY NITRATE TRANSPORTER 2.3"/>
    <property type="match status" value="1"/>
</dbReference>
<feature type="transmembrane region" description="Helical" evidence="8">
    <location>
        <begin position="323"/>
        <end position="345"/>
    </location>
</feature>
<name>A0ABY3MV91_9GAMM</name>
<reference evidence="10 11" key="1">
    <citation type="submission" date="2019-08" db="EMBL/GenBank/DDBJ databases">
        <title>Microbe sample from Colwellia echini.</title>
        <authorList>
            <person name="Christiansen L."/>
            <person name="Pathiraja D."/>
            <person name="Schultz-Johansen M."/>
            <person name="Choi I.-G."/>
            <person name="Stougaard P."/>
        </authorList>
    </citation>
    <scope>NUCLEOTIDE SEQUENCE [LARGE SCALE GENOMIC DNA]</scope>
    <source>
        <strain evidence="10 11">A3</strain>
    </source>
</reference>
<feature type="transmembrane region" description="Helical" evidence="8">
    <location>
        <begin position="82"/>
        <end position="102"/>
    </location>
</feature>
<feature type="transmembrane region" description="Helical" evidence="8">
    <location>
        <begin position="225"/>
        <end position="244"/>
    </location>
</feature>
<evidence type="ECO:0000313" key="10">
    <source>
        <dbReference type="EMBL" id="TYK64972.1"/>
    </source>
</evidence>
<evidence type="ECO:0000256" key="7">
    <source>
        <dbReference type="ARBA" id="ARBA00023136"/>
    </source>
</evidence>
<comment type="caution">
    <text evidence="10">The sequence shown here is derived from an EMBL/GenBank/DDBJ whole genome shotgun (WGS) entry which is preliminary data.</text>
</comment>